<gene>
    <name evidence="2" type="ORF">PSON_ATCC_30995.1.T0310218</name>
</gene>
<dbReference type="Proteomes" id="UP000692954">
    <property type="component" value="Unassembled WGS sequence"/>
</dbReference>
<feature type="transmembrane region" description="Helical" evidence="1">
    <location>
        <begin position="759"/>
        <end position="780"/>
    </location>
</feature>
<comment type="caution">
    <text evidence="2">The sequence shown here is derived from an EMBL/GenBank/DDBJ whole genome shotgun (WGS) entry which is preliminary data.</text>
</comment>
<evidence type="ECO:0000256" key="1">
    <source>
        <dbReference type="SAM" id="Phobius"/>
    </source>
</evidence>
<evidence type="ECO:0008006" key="4">
    <source>
        <dbReference type="Google" id="ProtNLM"/>
    </source>
</evidence>
<keyword evidence="1" id="KW-0472">Membrane</keyword>
<protein>
    <recommendedName>
        <fullName evidence="4">Transmembrane protein</fullName>
    </recommendedName>
</protein>
<dbReference type="EMBL" id="CAJJDN010000031">
    <property type="protein sequence ID" value="CAD8073926.1"/>
    <property type="molecule type" value="Genomic_DNA"/>
</dbReference>
<keyword evidence="1" id="KW-1133">Transmembrane helix</keyword>
<dbReference type="OrthoDB" id="300199at2759"/>
<name>A0A8S1MBF3_9CILI</name>
<feature type="transmembrane region" description="Helical" evidence="1">
    <location>
        <begin position="556"/>
        <end position="578"/>
    </location>
</feature>
<reference evidence="2" key="1">
    <citation type="submission" date="2021-01" db="EMBL/GenBank/DDBJ databases">
        <authorList>
            <consortium name="Genoscope - CEA"/>
            <person name="William W."/>
        </authorList>
    </citation>
    <scope>NUCLEOTIDE SEQUENCE</scope>
</reference>
<feature type="transmembrane region" description="Helical" evidence="1">
    <location>
        <begin position="865"/>
        <end position="887"/>
    </location>
</feature>
<sequence length="1129" mass="134643">MKNSSMSIIEPIYYLDNQKSAYFLYQIIYSYLREESKQLLKIRLRKNFRKQYDQNTLIFEEFYKTEYIIRILNLQMIKLLEDKCVFYNRLIKNQISQNRIFDNCFKISLKLSKIEQNINQIYQKNPSISILNLKVFYQTEILRNYAQANREHSIIYELESQYKQSSILLLAKQNKVAFLITKLEDCSYNVKIERASSNATQFFQNELPQYIEPLIPQGIRDYHGYNLHDFFQTGQSPRYKQNGRLFILQNKFIKTADSYLDSYNSLSELRFINIILELKDTKGYMIVNNQFKIFGINKHLLDLLNFSQSQIDYFQPDEMIYGLNIQILIPQFLMLIENNKQISQIEFYFIKQCYIFDLTKHTIIERFSNSNLLDRFESQIEIQCKYHNDQLAYIILTFDYLKKQNVTSMLSNFIECSTKSNQRIDLQQKLLEEIKIDSPYDFDDQKDLDIQLFQPELAYQQLNSPQEKSSIYELLFQQKFYSRYYDISKLSDDISIIQKNFSKQVSMPQFSLDHNKYNISVQNVCIPSKKKEKFDSNFQDKLEFIDKIASKKIRNIFVRLAIIFLIVSSLLGIVSLLLQTFLIQNNFNNYITDVGLLSIKNDILQPMLSFFILRFIIYDKKNLLSQNLINKEEYFNETDFAQKYLKKEFDHFHNQIQELFESQILSDLLIDHYYEVIYLQEDFSYYYENFSARTFFIKYLDYQQFIYAMYSNNELPKITTPVTFQMLNQKLIFEICSQLSNQIYNNTITRNSQQINDQIIVIASFLSVNFICLLLSNYYYRQFANQRQHFGNFMFNIQQSFLESELEIIDFLINQIQNYNITQFYTFNEKNKEREIQVLHSQSKTQDQSHLKQFYKKAKIDSTKFLIFIYTMFIGFLIVNLTNTFILSEFIQKYKPTATMHKNTSELCLNVALIYSQKEKLNNQIFFQYLQDSDFSTMVQQLNQSSVQIQQYQQELLQINLVDLLFQTDFVYYFLDQENKDLCPLINSEKNQKIQQICVNSFDGSFPLGIQAVLNHVQKVVTEELITQDFSQRKPINTLEVEGAYLFVEYLQKAADMAMNDFSEQTILISSITFTLILVALILIAFETNLKHKLIYAVKFIHLIPREVLFLDNSFERKVRMAILKDPNL</sequence>
<keyword evidence="1" id="KW-0812">Transmembrane</keyword>
<feature type="transmembrane region" description="Helical" evidence="1">
    <location>
        <begin position="1067"/>
        <end position="1086"/>
    </location>
</feature>
<accession>A0A8S1MBF3</accession>
<dbReference type="AlphaFoldDB" id="A0A8S1MBF3"/>
<proteinExistence type="predicted"/>
<evidence type="ECO:0000313" key="3">
    <source>
        <dbReference type="Proteomes" id="UP000692954"/>
    </source>
</evidence>
<evidence type="ECO:0000313" key="2">
    <source>
        <dbReference type="EMBL" id="CAD8073926.1"/>
    </source>
</evidence>
<organism evidence="2 3">
    <name type="scientific">Paramecium sonneborni</name>
    <dbReference type="NCBI Taxonomy" id="65129"/>
    <lineage>
        <taxon>Eukaryota</taxon>
        <taxon>Sar</taxon>
        <taxon>Alveolata</taxon>
        <taxon>Ciliophora</taxon>
        <taxon>Intramacronucleata</taxon>
        <taxon>Oligohymenophorea</taxon>
        <taxon>Peniculida</taxon>
        <taxon>Parameciidae</taxon>
        <taxon>Paramecium</taxon>
    </lineage>
</organism>
<keyword evidence="3" id="KW-1185">Reference proteome</keyword>